<dbReference type="SUPFAM" id="SSF56925">
    <property type="entry name" value="OMPA-like"/>
    <property type="match status" value="1"/>
</dbReference>
<dbReference type="OrthoDB" id="509458at2"/>
<evidence type="ECO:0000313" key="3">
    <source>
        <dbReference type="Proteomes" id="UP000003835"/>
    </source>
</evidence>
<dbReference type="HOGENOM" id="CLU_838649_0_0_3"/>
<dbReference type="eggNOG" id="COG3266">
    <property type="taxonomic scope" value="Bacteria"/>
</dbReference>
<evidence type="ECO:0000256" key="1">
    <source>
        <dbReference type="SAM" id="MobiDB-lite"/>
    </source>
</evidence>
<name>B4VWC3_9CYAN</name>
<proteinExistence type="predicted"/>
<gene>
    <name evidence="2" type="ORF">MC7420_6684</name>
</gene>
<dbReference type="Proteomes" id="UP000003835">
    <property type="component" value="Unassembled WGS sequence"/>
</dbReference>
<organism evidence="2 3">
    <name type="scientific">Coleofasciculus chthonoplastes PCC 7420</name>
    <dbReference type="NCBI Taxonomy" id="118168"/>
    <lineage>
        <taxon>Bacteria</taxon>
        <taxon>Bacillati</taxon>
        <taxon>Cyanobacteriota</taxon>
        <taxon>Cyanophyceae</taxon>
        <taxon>Coleofasciculales</taxon>
        <taxon>Coleofasciculaceae</taxon>
        <taxon>Coleofasciculus</taxon>
    </lineage>
</organism>
<dbReference type="RefSeq" id="WP_006102849.1">
    <property type="nucleotide sequence ID" value="NZ_DS989856.1"/>
</dbReference>
<dbReference type="STRING" id="118168.MC7420_6684"/>
<sequence>MKHNLLRSVTYGVGLGVVTMGNHPLPVHAQVSSLGGSLTRLESIAAEVRTEGTAEPANAWVNRLTGDPALTQDAVNLPAGSSLPETTPLPSATVDSPTPSVSWSKGLTNNSATAQSSLNPTVADSPASSLKRISPEDAIATQPIPESLTSSAEALTLQPTQDAEIVLNESQTLAQTDLDIRRGTRGVPNYLGIGVNIGLTEDDDEATDDGGGTALGDAGFVINGKIGLSRTLSLRPGVIIGDDALFMVPLTYDFIIPRVDPFEPVRFAPFLGGGVALSTDSDDNIGFLLTGGVDVPLSRSFVANGSINIGFIEDETDIGIILGVGYTFPDF</sequence>
<dbReference type="InterPro" id="IPR011250">
    <property type="entry name" value="OMP/PagP_B-barrel"/>
</dbReference>
<feature type="compositionally biased region" description="Polar residues" evidence="1">
    <location>
        <begin position="83"/>
        <end position="128"/>
    </location>
</feature>
<keyword evidence="3" id="KW-1185">Reference proteome</keyword>
<dbReference type="EMBL" id="DS989856">
    <property type="protein sequence ID" value="EDX73636.1"/>
    <property type="molecule type" value="Genomic_DNA"/>
</dbReference>
<evidence type="ECO:0000313" key="2">
    <source>
        <dbReference type="EMBL" id="EDX73636.1"/>
    </source>
</evidence>
<dbReference type="AlphaFoldDB" id="B4VWC3"/>
<feature type="region of interest" description="Disordered" evidence="1">
    <location>
        <begin position="75"/>
        <end position="130"/>
    </location>
</feature>
<accession>B4VWC3</accession>
<protein>
    <submittedName>
        <fullName evidence="2">Outer membrane insertion C-terminal signal domain protein</fullName>
    </submittedName>
</protein>
<reference evidence="2 3" key="1">
    <citation type="submission" date="2008-07" db="EMBL/GenBank/DDBJ databases">
        <authorList>
            <person name="Tandeau de Marsac N."/>
            <person name="Ferriera S."/>
            <person name="Johnson J."/>
            <person name="Kravitz S."/>
            <person name="Beeson K."/>
            <person name="Sutton G."/>
            <person name="Rogers Y.-H."/>
            <person name="Friedman R."/>
            <person name="Frazier M."/>
            <person name="Venter J.C."/>
        </authorList>
    </citation>
    <scope>NUCLEOTIDE SEQUENCE [LARGE SCALE GENOMIC DNA]</scope>
    <source>
        <strain evidence="2 3">PCC 7420</strain>
    </source>
</reference>